<protein>
    <recommendedName>
        <fullName evidence="5">Transposase</fullName>
    </recommendedName>
</protein>
<evidence type="ECO:0000259" key="1">
    <source>
        <dbReference type="Pfam" id="PF03457"/>
    </source>
</evidence>
<dbReference type="Pfam" id="PF13340">
    <property type="entry name" value="DUF4096"/>
    <property type="match status" value="1"/>
</dbReference>
<dbReference type="InterPro" id="IPR052909">
    <property type="entry name" value="Transposase_6_like"/>
</dbReference>
<evidence type="ECO:0000313" key="3">
    <source>
        <dbReference type="EMBL" id="AVH54500.1"/>
    </source>
</evidence>
<name>A0ABN5HV88_9ACTN</name>
<dbReference type="EMBL" id="CP026652">
    <property type="protein sequence ID" value="AVH54500.1"/>
    <property type="molecule type" value="Genomic_DNA"/>
</dbReference>
<dbReference type="InterPro" id="IPR025161">
    <property type="entry name" value="IS402-like_dom"/>
</dbReference>
<reference evidence="3 4" key="1">
    <citation type="submission" date="2018-02" db="EMBL/GenBank/DDBJ databases">
        <title>Complete genome sequence of Streptomyces dengpaensis, the producer of angucyclines.</title>
        <authorList>
            <person name="Yumei L."/>
        </authorList>
    </citation>
    <scope>NUCLEOTIDE SEQUENCE [LARGE SCALE GENOMIC DNA]</scope>
    <source>
        <strain evidence="3 4">XZHG99</strain>
    </source>
</reference>
<dbReference type="InterPro" id="IPR005114">
    <property type="entry name" value="Helicase_assoc"/>
</dbReference>
<dbReference type="PANTHER" id="PTHR46637">
    <property type="entry name" value="TIS1421-TRANSPOSASE PROTEIN A"/>
    <property type="match status" value="1"/>
</dbReference>
<evidence type="ECO:0000313" key="4">
    <source>
        <dbReference type="Proteomes" id="UP000238413"/>
    </source>
</evidence>
<sequence>MKAVLKVTPAVGETTWSFLHRVAAAYGLEAGALAGSWRWSNPVQRKDSWRPDGEVLLDEAAQEQLAGWCGVPAEYLAQALPSWGAGREALAGRGGDGQGWARWRRGAAEWGPVVFGCSLCAASRGAGRGRVWVYRPRWRRLCVRHGRWLLDVGEGHPLRFVDVAGLTVELGRALRRWGRVARAGAAGGADPGEVFALARAVVCEWWGRKEFWEREQVWGARLEEVVAATRWWGGDADPVGWGAEQWRLLVRDVVVFPEIVGVAGPLVEPDVRQLVAGEGASGLVRGRDVDARLAAVLGERLKRRWLVELEEDGHGALTSWVRAVVREQRRAIGSRPGQGRGLWWVRAVHRPVEVGAGLRLLAGSPGSVTDAGVCGVQGPVGGGGWEVGPVVPRWEGRSGNLQQRRAQQFAEGLEHARRHVREVGHLALAHTGSGVREGFDLGRWVANRRAEAAALTVEQAAQLRELDRWWNPPWPVDWQRAWYRARAFVDQHGPVDGGSNLAGLPTWLERWLRLQISQYGHLREEQRSLLGELGLTAAEVRRFHAWPGRRRAAADGLEVAGAFAARHGHLAVSKPTCVDGFALGAWLNEARCRQRSAGRPTRLGRQLDAIDAGWNPSWPVVWQRTWWAARYHLTGLPKGTVWWPDAPEPEYTAVWLREQLARRPLLQPGQRSLVEQLLPLAGEAPVWQPRISDAAWRAVSALLPPLSHSGGRRRCERQILEAIVHIACTKTTWRRLPQALGSAWTCQQRFGRWREDGTLERICRARLPEPDTRWQRPLAAWLVSAPHGG</sequence>
<feature type="domain" description="Helicase-associated" evidence="1">
    <location>
        <begin position="406"/>
        <end position="467"/>
    </location>
</feature>
<feature type="domain" description="Insertion element IS402-like" evidence="2">
    <location>
        <begin position="691"/>
        <end position="762"/>
    </location>
</feature>
<accession>A0ABN5HV88</accession>
<evidence type="ECO:0000259" key="2">
    <source>
        <dbReference type="Pfam" id="PF13340"/>
    </source>
</evidence>
<gene>
    <name evidence="3" type="ORF">C4B68_00060</name>
</gene>
<proteinExistence type="predicted"/>
<keyword evidence="4" id="KW-1185">Reference proteome</keyword>
<dbReference type="Proteomes" id="UP000238413">
    <property type="component" value="Chromosome"/>
</dbReference>
<dbReference type="PANTHER" id="PTHR46637:SF1">
    <property type="entry name" value="BLL5188 PROTEIN"/>
    <property type="match status" value="1"/>
</dbReference>
<feature type="domain" description="Helicase-associated" evidence="1">
    <location>
        <begin position="556"/>
        <end position="611"/>
    </location>
</feature>
<organism evidence="3 4">
    <name type="scientific">Streptomyces dengpaensis</name>
    <dbReference type="NCBI Taxonomy" id="2049881"/>
    <lineage>
        <taxon>Bacteria</taxon>
        <taxon>Bacillati</taxon>
        <taxon>Actinomycetota</taxon>
        <taxon>Actinomycetes</taxon>
        <taxon>Kitasatosporales</taxon>
        <taxon>Streptomycetaceae</taxon>
        <taxon>Streptomyces</taxon>
    </lineage>
</organism>
<dbReference type="Pfam" id="PF03457">
    <property type="entry name" value="HA"/>
    <property type="match status" value="2"/>
</dbReference>
<evidence type="ECO:0008006" key="5">
    <source>
        <dbReference type="Google" id="ProtNLM"/>
    </source>
</evidence>